<dbReference type="Proteomes" id="UP001320898">
    <property type="component" value="Unassembled WGS sequence"/>
</dbReference>
<reference evidence="6 7" key="1">
    <citation type="submission" date="2022-04" db="EMBL/GenBank/DDBJ databases">
        <authorList>
            <person name="Ye Y.-Q."/>
            <person name="Du Z.-J."/>
        </authorList>
    </citation>
    <scope>NUCLEOTIDE SEQUENCE [LARGE SCALE GENOMIC DNA]</scope>
    <source>
        <strain evidence="6 7">A6E488</strain>
    </source>
</reference>
<dbReference type="GO" id="GO:0009231">
    <property type="term" value="P:riboflavin biosynthetic process"/>
    <property type="evidence" value="ECO:0007669"/>
    <property type="project" value="TreeGrafter"/>
</dbReference>
<dbReference type="GO" id="GO:0046872">
    <property type="term" value="F:metal ion binding"/>
    <property type="evidence" value="ECO:0007669"/>
    <property type="project" value="UniProtKB-KW"/>
</dbReference>
<proteinExistence type="inferred from homology"/>
<evidence type="ECO:0000256" key="2">
    <source>
        <dbReference type="ARBA" id="ARBA00022723"/>
    </source>
</evidence>
<gene>
    <name evidence="6" type="ORF">MUB46_06885</name>
</gene>
<dbReference type="InterPro" id="IPR003785">
    <property type="entry name" value="Creatininase/forma_Hydrolase"/>
</dbReference>
<evidence type="ECO:0000256" key="4">
    <source>
        <dbReference type="ARBA" id="ARBA00022833"/>
    </source>
</evidence>
<dbReference type="EMBL" id="JALIDZ010000003">
    <property type="protein sequence ID" value="MCT8971574.1"/>
    <property type="molecule type" value="Genomic_DNA"/>
</dbReference>
<dbReference type="GO" id="GO:0016811">
    <property type="term" value="F:hydrolase activity, acting on carbon-nitrogen (but not peptide) bonds, in linear amides"/>
    <property type="evidence" value="ECO:0007669"/>
    <property type="project" value="TreeGrafter"/>
</dbReference>
<accession>A0AAW5QVP5</accession>
<dbReference type="SUPFAM" id="SSF102215">
    <property type="entry name" value="Creatininase"/>
    <property type="match status" value="1"/>
</dbReference>
<dbReference type="InterPro" id="IPR024087">
    <property type="entry name" value="Creatininase-like_sf"/>
</dbReference>
<evidence type="ECO:0000313" key="6">
    <source>
        <dbReference type="EMBL" id="MCT8971574.1"/>
    </source>
</evidence>
<name>A0AAW5QVP5_9HYPH</name>
<sequence>MAVPVPSLPPSRFWQDLTTADFEADTSGWIAVLPIAATEQHGPHLPTGVDTVIADGLIGQAVERMSADLPALVLPTIAVGKSDEHFGFPGTLNIDGRPLLDMLEALGDSVARAGLRKLVIMSSHGGNSEVMGLAARALRIRHRMLVVATSWARMGYPAGLFDEAEIAHGIHAGDIETSLMLHLKPQAVRAAECDDFVSASVAMEDEFDVLRGTGRTAFAWMTADLSSSGACGNAAAASAEKGRLAADFVVDRFLALLGDVDRFNLSRLCG</sequence>
<comment type="caution">
    <text evidence="6">The sequence shown here is derived from an EMBL/GenBank/DDBJ whole genome shotgun (WGS) entry which is preliminary data.</text>
</comment>
<keyword evidence="7" id="KW-1185">Reference proteome</keyword>
<dbReference type="Pfam" id="PF02633">
    <property type="entry name" value="Creatininase"/>
    <property type="match status" value="1"/>
</dbReference>
<evidence type="ECO:0000256" key="3">
    <source>
        <dbReference type="ARBA" id="ARBA00022801"/>
    </source>
</evidence>
<comment type="cofactor">
    <cofactor evidence="1">
        <name>Zn(2+)</name>
        <dbReference type="ChEBI" id="CHEBI:29105"/>
    </cofactor>
</comment>
<dbReference type="PANTHER" id="PTHR35005">
    <property type="entry name" value="3-DEHYDRO-SCYLLO-INOSOSE HYDROLASE"/>
    <property type="match status" value="1"/>
</dbReference>
<dbReference type="AlphaFoldDB" id="A0AAW5QVP5"/>
<comment type="similarity">
    <text evidence="5">Belongs to the creatininase superfamily.</text>
</comment>
<dbReference type="Gene3D" id="3.40.50.10310">
    <property type="entry name" value="Creatininase"/>
    <property type="match status" value="1"/>
</dbReference>
<dbReference type="PANTHER" id="PTHR35005:SF1">
    <property type="entry name" value="2-AMINO-5-FORMYLAMINO-6-RIBOSYLAMINOPYRIMIDIN-4(3H)-ONE 5'-MONOPHOSPHATE DEFORMYLASE"/>
    <property type="match status" value="1"/>
</dbReference>
<evidence type="ECO:0000256" key="5">
    <source>
        <dbReference type="ARBA" id="ARBA00024029"/>
    </source>
</evidence>
<dbReference type="RefSeq" id="WP_261615151.1">
    <property type="nucleotide sequence ID" value="NZ_JALIDZ010000003.1"/>
</dbReference>
<organism evidence="6 7">
    <name type="scientific">Microbaculum marinisediminis</name>
    <dbReference type="NCBI Taxonomy" id="2931392"/>
    <lineage>
        <taxon>Bacteria</taxon>
        <taxon>Pseudomonadati</taxon>
        <taxon>Pseudomonadota</taxon>
        <taxon>Alphaproteobacteria</taxon>
        <taxon>Hyphomicrobiales</taxon>
        <taxon>Tepidamorphaceae</taxon>
        <taxon>Microbaculum</taxon>
    </lineage>
</organism>
<evidence type="ECO:0000313" key="7">
    <source>
        <dbReference type="Proteomes" id="UP001320898"/>
    </source>
</evidence>
<evidence type="ECO:0000256" key="1">
    <source>
        <dbReference type="ARBA" id="ARBA00001947"/>
    </source>
</evidence>
<keyword evidence="3" id="KW-0378">Hydrolase</keyword>
<keyword evidence="2" id="KW-0479">Metal-binding</keyword>
<protein>
    <submittedName>
        <fullName evidence="6">Creatininase family protein</fullName>
    </submittedName>
</protein>
<keyword evidence="4" id="KW-0862">Zinc</keyword>